<dbReference type="Gene3D" id="2.130.10.10">
    <property type="entry name" value="YVTN repeat-like/Quinoprotein amine dehydrogenase"/>
    <property type="match status" value="2"/>
</dbReference>
<sequence>MTVAATGEKIEQLSAYVSKVYIFIGIFMSLECPTAGLGDGYVKVWQLKKKEARAYKPTNFQIKQQVTCVGYNSTFDLIGASTNQGYINVFANNKNQTTNTTTAQNEISFFKSSDAYINQFKFSPLMESIFATAQEDGIISLYDINNGNNPTTQFTTHKTGVRGIAFSPLNKLLLSSVSLDKQIIFYDITKNKKVSAIVTPEPLQCISFNSDGHTVAVGAINSGNIHVYDLRNQSQVLVTLQGHSSTVNSVSFRWAENQKPVVASQKGEVIVNISTGQGSTTSSNHPKSNIVSPKQGNNNMIDKPIMNSSSTTTQFKTMDQIREEAKKNVELKKQQKEQQRLIMQKQLENDTQMTEIQRDKSSDVPKSNVNQLITEQAVGRLKMEVNKSPTAQQNATLINQLKQNIPSYQPKLGMNIQVEDVEMKEEFNLRIKDRQESKKEENEDFQKEMQLQDKQKTEIDQIIQSKFDQLRYEVNGMLNNFQIEIIRQFELQRNQVDAVVSEYFIDNDGDESEEDEVFALELERKYLRQDDDEDDEEFSNQYLQ</sequence>
<dbReference type="EMBL" id="CCKQ01019831">
    <property type="protein sequence ID" value="CDW91863.1"/>
    <property type="molecule type" value="Genomic_DNA"/>
</dbReference>
<evidence type="ECO:0000256" key="2">
    <source>
        <dbReference type="SAM" id="MobiDB-lite"/>
    </source>
</evidence>
<dbReference type="OrthoDB" id="427795at2759"/>
<dbReference type="GO" id="GO:0036064">
    <property type="term" value="C:ciliary basal body"/>
    <property type="evidence" value="ECO:0007669"/>
    <property type="project" value="TreeGrafter"/>
</dbReference>
<feature type="region of interest" description="Disordered" evidence="2">
    <location>
        <begin position="275"/>
        <end position="307"/>
    </location>
</feature>
<dbReference type="GO" id="GO:0007020">
    <property type="term" value="P:microtubule nucleation"/>
    <property type="evidence" value="ECO:0007669"/>
    <property type="project" value="TreeGrafter"/>
</dbReference>
<dbReference type="GO" id="GO:0000278">
    <property type="term" value="P:mitotic cell cycle"/>
    <property type="evidence" value="ECO:0007669"/>
    <property type="project" value="TreeGrafter"/>
</dbReference>
<dbReference type="PANTHER" id="PTHR44414:SF1">
    <property type="entry name" value="PROTEIN NEDD1"/>
    <property type="match status" value="1"/>
</dbReference>
<keyword evidence="4" id="KW-1185">Reference proteome</keyword>
<keyword evidence="1" id="KW-0175">Coiled coil</keyword>
<feature type="coiled-coil region" evidence="1">
    <location>
        <begin position="428"/>
        <end position="455"/>
    </location>
</feature>
<dbReference type="InterPro" id="IPR001680">
    <property type="entry name" value="WD40_rpt"/>
</dbReference>
<evidence type="ECO:0000256" key="1">
    <source>
        <dbReference type="SAM" id="Coils"/>
    </source>
</evidence>
<dbReference type="GO" id="GO:0005737">
    <property type="term" value="C:cytoplasm"/>
    <property type="evidence" value="ECO:0007669"/>
    <property type="project" value="TreeGrafter"/>
</dbReference>
<gene>
    <name evidence="3" type="primary">Contig18181.g876</name>
    <name evidence="3" type="ORF">STYLEM_21024</name>
</gene>
<accession>A0A078BE79</accession>
<protein>
    <submittedName>
        <fullName evidence="3">Uncharacterized protein</fullName>
    </submittedName>
</protein>
<dbReference type="Proteomes" id="UP000039865">
    <property type="component" value="Unassembled WGS sequence"/>
</dbReference>
<evidence type="ECO:0000313" key="4">
    <source>
        <dbReference type="Proteomes" id="UP000039865"/>
    </source>
</evidence>
<dbReference type="GO" id="GO:0000922">
    <property type="term" value="C:spindle pole"/>
    <property type="evidence" value="ECO:0007669"/>
    <property type="project" value="TreeGrafter"/>
</dbReference>
<dbReference type="GO" id="GO:0005813">
    <property type="term" value="C:centrosome"/>
    <property type="evidence" value="ECO:0007669"/>
    <property type="project" value="TreeGrafter"/>
</dbReference>
<dbReference type="SUPFAM" id="SSF50978">
    <property type="entry name" value="WD40 repeat-like"/>
    <property type="match status" value="1"/>
</dbReference>
<dbReference type="InterPro" id="IPR052818">
    <property type="entry name" value="NEDD1_Spindle_Assembly"/>
</dbReference>
<dbReference type="InParanoid" id="A0A078BE79"/>
<name>A0A078BE79_STYLE</name>
<feature type="coiled-coil region" evidence="1">
    <location>
        <begin position="318"/>
        <end position="348"/>
    </location>
</feature>
<reference evidence="3 4" key="1">
    <citation type="submission" date="2014-06" db="EMBL/GenBank/DDBJ databases">
        <authorList>
            <person name="Swart Estienne"/>
        </authorList>
    </citation>
    <scope>NUCLEOTIDE SEQUENCE [LARGE SCALE GENOMIC DNA]</scope>
    <source>
        <strain evidence="3 4">130c</strain>
    </source>
</reference>
<evidence type="ECO:0000313" key="3">
    <source>
        <dbReference type="EMBL" id="CDW91863.1"/>
    </source>
</evidence>
<dbReference type="SMART" id="SM00320">
    <property type="entry name" value="WD40"/>
    <property type="match status" value="4"/>
</dbReference>
<dbReference type="AlphaFoldDB" id="A0A078BE79"/>
<dbReference type="Pfam" id="PF00400">
    <property type="entry name" value="WD40"/>
    <property type="match status" value="1"/>
</dbReference>
<organism evidence="3 4">
    <name type="scientific">Stylonychia lemnae</name>
    <name type="common">Ciliate</name>
    <dbReference type="NCBI Taxonomy" id="5949"/>
    <lineage>
        <taxon>Eukaryota</taxon>
        <taxon>Sar</taxon>
        <taxon>Alveolata</taxon>
        <taxon>Ciliophora</taxon>
        <taxon>Intramacronucleata</taxon>
        <taxon>Spirotrichea</taxon>
        <taxon>Stichotrichia</taxon>
        <taxon>Sporadotrichida</taxon>
        <taxon>Oxytrichidae</taxon>
        <taxon>Stylonychinae</taxon>
        <taxon>Stylonychia</taxon>
    </lineage>
</organism>
<dbReference type="GO" id="GO:0005814">
    <property type="term" value="C:centriole"/>
    <property type="evidence" value="ECO:0007669"/>
    <property type="project" value="TreeGrafter"/>
</dbReference>
<proteinExistence type="predicted"/>
<dbReference type="GO" id="GO:0043015">
    <property type="term" value="F:gamma-tubulin binding"/>
    <property type="evidence" value="ECO:0007669"/>
    <property type="project" value="TreeGrafter"/>
</dbReference>
<dbReference type="PANTHER" id="PTHR44414">
    <property type="entry name" value="PROTEIN NEDD1"/>
    <property type="match status" value="1"/>
</dbReference>
<dbReference type="InterPro" id="IPR015943">
    <property type="entry name" value="WD40/YVTN_repeat-like_dom_sf"/>
</dbReference>
<dbReference type="InterPro" id="IPR036322">
    <property type="entry name" value="WD40_repeat_dom_sf"/>
</dbReference>